<feature type="region of interest" description="Disordered" evidence="1">
    <location>
        <begin position="264"/>
        <end position="288"/>
    </location>
</feature>
<organism evidence="3 4">
    <name type="scientific">Halocaridina rubra</name>
    <name type="common">Hawaiian red shrimp</name>
    <dbReference type="NCBI Taxonomy" id="373956"/>
    <lineage>
        <taxon>Eukaryota</taxon>
        <taxon>Metazoa</taxon>
        <taxon>Ecdysozoa</taxon>
        <taxon>Arthropoda</taxon>
        <taxon>Crustacea</taxon>
        <taxon>Multicrustacea</taxon>
        <taxon>Malacostraca</taxon>
        <taxon>Eumalacostraca</taxon>
        <taxon>Eucarida</taxon>
        <taxon>Decapoda</taxon>
        <taxon>Pleocyemata</taxon>
        <taxon>Caridea</taxon>
        <taxon>Atyoidea</taxon>
        <taxon>Atyidae</taxon>
        <taxon>Halocaridina</taxon>
    </lineage>
</organism>
<accession>A0AAN8WZL9</accession>
<dbReference type="AlphaFoldDB" id="A0AAN8WZL9"/>
<dbReference type="Proteomes" id="UP001381693">
    <property type="component" value="Unassembled WGS sequence"/>
</dbReference>
<gene>
    <name evidence="3" type="ORF">SK128_025526</name>
</gene>
<evidence type="ECO:0000256" key="2">
    <source>
        <dbReference type="SAM" id="SignalP"/>
    </source>
</evidence>
<feature type="compositionally biased region" description="Polar residues" evidence="1">
    <location>
        <begin position="23"/>
        <end position="32"/>
    </location>
</feature>
<sequence length="498" mass="55742">MKVLEFLYLSLVLTGYCSCSPIQDSSGSGRKTQTTKRSETLTPTQNSNLDTNGTESTIITSEEKALPTETMNSTQNSNLDTNGIESTIITSEEKALPTQTMNSTQNSNLDTNGIESTIITTEERTQSTQTTISTQNSNMDTIGIDSTMYEDKALPFERKTSNQNNNLDTNSIESAMKSEENESKKDDGITLPVNVVTVGLIILLSTSILHCVFIIQHAVKIWYFCTKDYDYSNDVDTIHNSFIRPGNSRAVKNHRSSFRQSIVLRKKKKPKSHDTKRPKNQKATSYKSGNANEGFFNLDKAINKGKHSKHVPLVAEEQPCNKYESKKSSFSEQSDVHTFLRECESLLEEKRLSVHYPSIKVEPAPEWKVADEGPSDFSTSKNHDKIGTDDETSVTTNNSASLQSPLVCTTKNEDEDNSENKVQSTLPQLQEHEKSSRSKKPHVTFNLDIPAEKGSLNTSEEEQKGNENATKSETCDPQAKNERLRYAWSERFAKLCEK</sequence>
<evidence type="ECO:0000313" key="3">
    <source>
        <dbReference type="EMBL" id="KAK7071463.1"/>
    </source>
</evidence>
<reference evidence="3 4" key="1">
    <citation type="submission" date="2023-11" db="EMBL/GenBank/DDBJ databases">
        <title>Halocaridina rubra genome assembly.</title>
        <authorList>
            <person name="Smith C."/>
        </authorList>
    </citation>
    <scope>NUCLEOTIDE SEQUENCE [LARGE SCALE GENOMIC DNA]</scope>
    <source>
        <strain evidence="3">EP-1</strain>
        <tissue evidence="3">Whole</tissue>
    </source>
</reference>
<feature type="chain" id="PRO_5042865635" evidence="2">
    <location>
        <begin position="20"/>
        <end position="498"/>
    </location>
</feature>
<name>A0AAN8WZL9_HALRR</name>
<keyword evidence="2" id="KW-0732">Signal</keyword>
<feature type="region of interest" description="Disordered" evidence="1">
    <location>
        <begin position="367"/>
        <end position="481"/>
    </location>
</feature>
<protein>
    <submittedName>
        <fullName evidence="3">Uncharacterized protein</fullName>
    </submittedName>
</protein>
<proteinExistence type="predicted"/>
<feature type="signal peptide" evidence="2">
    <location>
        <begin position="1"/>
        <end position="19"/>
    </location>
</feature>
<evidence type="ECO:0000313" key="4">
    <source>
        <dbReference type="Proteomes" id="UP001381693"/>
    </source>
</evidence>
<evidence type="ECO:0000256" key="1">
    <source>
        <dbReference type="SAM" id="MobiDB-lite"/>
    </source>
</evidence>
<comment type="caution">
    <text evidence="3">The sequence shown here is derived from an EMBL/GenBank/DDBJ whole genome shotgun (WGS) entry which is preliminary data.</text>
</comment>
<feature type="compositionally biased region" description="Polar residues" evidence="1">
    <location>
        <begin position="40"/>
        <end position="55"/>
    </location>
</feature>
<dbReference type="EMBL" id="JAXCGZ010014495">
    <property type="protein sequence ID" value="KAK7071463.1"/>
    <property type="molecule type" value="Genomic_DNA"/>
</dbReference>
<feature type="compositionally biased region" description="Polar residues" evidence="1">
    <location>
        <begin position="393"/>
        <end position="410"/>
    </location>
</feature>
<feature type="region of interest" description="Disordered" evidence="1">
    <location>
        <begin position="23"/>
        <end position="55"/>
    </location>
</feature>
<keyword evidence="4" id="KW-1185">Reference proteome</keyword>